<dbReference type="RefSeq" id="WP_377915578.1">
    <property type="nucleotide sequence ID" value="NZ_JBHSKS010000009.1"/>
</dbReference>
<comment type="caution">
    <text evidence="1">The sequence shown here is derived from an EMBL/GenBank/DDBJ whole genome shotgun (WGS) entry which is preliminary data.</text>
</comment>
<reference evidence="2" key="1">
    <citation type="journal article" date="2019" name="Int. J. Syst. Evol. Microbiol.">
        <title>The Global Catalogue of Microorganisms (GCM) 10K type strain sequencing project: providing services to taxonomists for standard genome sequencing and annotation.</title>
        <authorList>
            <consortium name="The Broad Institute Genomics Platform"/>
            <consortium name="The Broad Institute Genome Sequencing Center for Infectious Disease"/>
            <person name="Wu L."/>
            <person name="Ma J."/>
        </authorList>
    </citation>
    <scope>NUCLEOTIDE SEQUENCE [LARGE SCALE GENOMIC DNA]</scope>
    <source>
        <strain evidence="2">CGMCC 1.7030</strain>
    </source>
</reference>
<organism evidence="1 2">
    <name type="scientific">Algoriphagus aquatilis</name>
    <dbReference type="NCBI Taxonomy" id="490186"/>
    <lineage>
        <taxon>Bacteria</taxon>
        <taxon>Pseudomonadati</taxon>
        <taxon>Bacteroidota</taxon>
        <taxon>Cytophagia</taxon>
        <taxon>Cytophagales</taxon>
        <taxon>Cyclobacteriaceae</taxon>
        <taxon>Algoriphagus</taxon>
    </lineage>
</organism>
<gene>
    <name evidence="1" type="ORF">ACFPIK_12080</name>
</gene>
<dbReference type="EMBL" id="JBHSKS010000009">
    <property type="protein sequence ID" value="MFC5192505.1"/>
    <property type="molecule type" value="Genomic_DNA"/>
</dbReference>
<evidence type="ECO:0000313" key="2">
    <source>
        <dbReference type="Proteomes" id="UP001596163"/>
    </source>
</evidence>
<accession>A0ABW0BZJ7</accession>
<dbReference type="Proteomes" id="UP001596163">
    <property type="component" value="Unassembled WGS sequence"/>
</dbReference>
<dbReference type="Pfam" id="PF13528">
    <property type="entry name" value="Glyco_trans_1_3"/>
    <property type="match status" value="1"/>
</dbReference>
<dbReference type="PANTHER" id="PTHR21015:SF22">
    <property type="entry name" value="GLYCOSYLTRANSFERASE"/>
    <property type="match status" value="1"/>
</dbReference>
<protein>
    <submittedName>
        <fullName evidence="1">Glycosyltransferase family protein</fullName>
    </submittedName>
</protein>
<sequence length="376" mass="42559">MKFVFLVQGEGRGHMTQALSFAELIRSQGHELAAVVVGKSERRVIPDFFLQKIGAEVFPVSSPNFESDGAEKRILLGKTIFKNLGKLPKFWNSLEQINEILEETQPDFVVNFYEALGGWYHLFFQSKATWWAIGHQYLEAHPEFHFAKGRPLGKFLFRTHTRITAMGAEERLALSFLPKENYGNLQVVPPLLRKEVKQLSGSEENFYLAYMVNSGYATEVLDFANKHPEISIKAFWDKKEAREIEQPLPNLSFHRVNDQTFLQAMAACKGLVCTAGFESVCEAMYLGKPVLMIPVAGQYEQACNALDAEASGAGMASDSFDFGKLKNLTQSNFEASLEVRTWNFAWPRILRDLIEKHTIEKQVFENRANPTSPAFS</sequence>
<dbReference type="Gene3D" id="3.40.50.2000">
    <property type="entry name" value="Glycogen Phosphorylase B"/>
    <property type="match status" value="1"/>
</dbReference>
<dbReference type="SUPFAM" id="SSF53756">
    <property type="entry name" value="UDP-Glycosyltransferase/glycogen phosphorylase"/>
    <property type="match status" value="1"/>
</dbReference>
<name>A0ABW0BZJ7_9BACT</name>
<evidence type="ECO:0000313" key="1">
    <source>
        <dbReference type="EMBL" id="MFC5192505.1"/>
    </source>
</evidence>
<proteinExistence type="predicted"/>
<dbReference type="PANTHER" id="PTHR21015">
    <property type="entry name" value="UDP-N-ACETYLGLUCOSAMINE--N-ACETYLMURAMYL-(PENTAPEPTIDE) PYROPHOSPHORYL-UNDECAPRENOL N-ACETYLGLUCOSAMINE TRANSFERASE 1"/>
    <property type="match status" value="1"/>
</dbReference>
<keyword evidence="2" id="KW-1185">Reference proteome</keyword>